<keyword evidence="3" id="KW-0349">Heme</keyword>
<evidence type="ECO:0000256" key="3">
    <source>
        <dbReference type="ARBA" id="ARBA00022617"/>
    </source>
</evidence>
<dbReference type="PRINTS" id="PR00463">
    <property type="entry name" value="EP450I"/>
</dbReference>
<proteinExistence type="inferred from homology"/>
<accession>A0ABY4RZH6</accession>
<dbReference type="Gene3D" id="1.10.630.10">
    <property type="entry name" value="Cytochrome P450"/>
    <property type="match status" value="1"/>
</dbReference>
<feature type="region of interest" description="Disordered" evidence="8">
    <location>
        <begin position="341"/>
        <end position="388"/>
    </location>
</feature>
<evidence type="ECO:0000256" key="5">
    <source>
        <dbReference type="ARBA" id="ARBA00023002"/>
    </source>
</evidence>
<dbReference type="RefSeq" id="WP_250194242.1">
    <property type="nucleotide sequence ID" value="NZ_CP097635.1"/>
</dbReference>
<gene>
    <name evidence="9" type="ORF">MW290_08495</name>
</gene>
<keyword evidence="10" id="KW-1185">Reference proteome</keyword>
<dbReference type="EMBL" id="CP097635">
    <property type="protein sequence ID" value="URI05977.1"/>
    <property type="molecule type" value="Genomic_DNA"/>
</dbReference>
<evidence type="ECO:0000313" key="10">
    <source>
        <dbReference type="Proteomes" id="UP001056201"/>
    </source>
</evidence>
<evidence type="ECO:0000256" key="6">
    <source>
        <dbReference type="ARBA" id="ARBA00023004"/>
    </source>
</evidence>
<keyword evidence="5" id="KW-0560">Oxidoreductase</keyword>
<dbReference type="Proteomes" id="UP001056201">
    <property type="component" value="Chromosome 1"/>
</dbReference>
<organism evidence="9 10">
    <name type="scientific">Aquincola tertiaricarbonis</name>
    <dbReference type="NCBI Taxonomy" id="391953"/>
    <lineage>
        <taxon>Bacteria</taxon>
        <taxon>Pseudomonadati</taxon>
        <taxon>Pseudomonadota</taxon>
        <taxon>Betaproteobacteria</taxon>
        <taxon>Burkholderiales</taxon>
        <taxon>Sphaerotilaceae</taxon>
        <taxon>Aquincola</taxon>
    </lineage>
</organism>
<dbReference type="InterPro" id="IPR002401">
    <property type="entry name" value="Cyt_P450_E_grp-I"/>
</dbReference>
<comment type="similarity">
    <text evidence="2">Belongs to the cytochrome P450 family.</text>
</comment>
<feature type="compositionally biased region" description="Basic and acidic residues" evidence="8">
    <location>
        <begin position="346"/>
        <end position="362"/>
    </location>
</feature>
<protein>
    <submittedName>
        <fullName evidence="9">Cytochrome P450</fullName>
    </submittedName>
</protein>
<dbReference type="InterPro" id="IPR001128">
    <property type="entry name" value="Cyt_P450"/>
</dbReference>
<keyword evidence="4" id="KW-0479">Metal-binding</keyword>
<evidence type="ECO:0000313" key="9">
    <source>
        <dbReference type="EMBL" id="URI05977.1"/>
    </source>
</evidence>
<dbReference type="PANTHER" id="PTHR24286:SF24">
    <property type="entry name" value="LANOSTEROL 14-ALPHA DEMETHYLASE"/>
    <property type="match status" value="1"/>
</dbReference>
<name>A0ABY4RZH6_AQUTE</name>
<dbReference type="CDD" id="cd11067">
    <property type="entry name" value="CYP152"/>
    <property type="match status" value="1"/>
</dbReference>
<sequence>MTPTAAAAPRPIPRDPQADSSLALLADPYRFISSRCREHGSDVFETRLLLRPTLCLTGPEAARLFYDDERFARAGAAPEALRATLFGEGGVQGLDGERHRHRKALFLRLTAPEAVDALARTVRQAWRQAATRWPAGEPVTLYDAAREVFTRAVCSWAGVPLPEAEVRLRTRQLSLLFDGAGVLGLQHLRARRARRATDGWAQDLITAVRGQAGTAPQATALALIAHHRDADGELLPAAVASVELLNLLRPTVAVAVYAVLAAHALHQHPGQREALLAASPEDAPMALACFVHEVRRYYPFFPAVAARTRRAFRWNGYDFPAGRRVLLDLYGTNHDARAWQTPGAFRPERFRPERRAVERPGSERTGPPEQRPFSFVPQGGGEPARHHRCPGEGLAEQLMKQTLQFLLHELHYSLPPQDLSIDMSRLPALPRDRLVLVPQAAVLR</sequence>
<comment type="cofactor">
    <cofactor evidence="1">
        <name>heme</name>
        <dbReference type="ChEBI" id="CHEBI:30413"/>
    </cofactor>
</comment>
<dbReference type="SUPFAM" id="SSF48264">
    <property type="entry name" value="Cytochrome P450"/>
    <property type="match status" value="1"/>
</dbReference>
<evidence type="ECO:0000256" key="1">
    <source>
        <dbReference type="ARBA" id="ARBA00001971"/>
    </source>
</evidence>
<evidence type="ECO:0000256" key="2">
    <source>
        <dbReference type="ARBA" id="ARBA00010617"/>
    </source>
</evidence>
<evidence type="ECO:0000256" key="8">
    <source>
        <dbReference type="SAM" id="MobiDB-lite"/>
    </source>
</evidence>
<dbReference type="InterPro" id="IPR036396">
    <property type="entry name" value="Cyt_P450_sf"/>
</dbReference>
<reference evidence="9" key="1">
    <citation type="submission" date="2022-05" db="EMBL/GenBank/DDBJ databases">
        <title>An RpoN-dependent PEP-CTERM gene is involved in floc formation of an Aquincola tertiaricarbonis strain.</title>
        <authorList>
            <person name="Qiu D."/>
            <person name="Xia M."/>
        </authorList>
    </citation>
    <scope>NUCLEOTIDE SEQUENCE</scope>
    <source>
        <strain evidence="9">RN12</strain>
    </source>
</reference>
<evidence type="ECO:0000256" key="4">
    <source>
        <dbReference type="ARBA" id="ARBA00022723"/>
    </source>
</evidence>
<dbReference type="Pfam" id="PF00067">
    <property type="entry name" value="p450"/>
    <property type="match status" value="1"/>
</dbReference>
<keyword evidence="7" id="KW-0503">Monooxygenase</keyword>
<evidence type="ECO:0000256" key="7">
    <source>
        <dbReference type="ARBA" id="ARBA00023033"/>
    </source>
</evidence>
<dbReference type="PANTHER" id="PTHR24286">
    <property type="entry name" value="CYTOCHROME P450 26"/>
    <property type="match status" value="1"/>
</dbReference>
<keyword evidence="6" id="KW-0408">Iron</keyword>